<sequence length="372" mass="40965">MKRSAITYFTNLYPSPWEPTRAAYNYQIVEALRDFADVDVLVPVPAHIYFKQLLKGKLKQSRACFFPFLFLPGFGRRTYSLTLLISMLCCIFPFIKLARSEKIVASWAFPEGVVATWFKRIYGNRVVIHCVGTDINLHFQQNGRQSQMLNAFQCADAVITVSKDLANKISQKATSPLPLSTVYNGVSFDAFSAPPVAQHTPRLLFIGNWLRTKGVFELIDGMALLQENGIQVTLDIVGKGPEEQAMAERIAQLNLGDRITLRGPVMHKDIPGVLMNATALILPSYREGVPNVIMEALAAGIPPIATAVGGIPEIITDGVNGILIHELTALSVANSVEAALNNAWDPDALRHSVATYTWENCARGFLNAFGDE</sequence>
<dbReference type="PANTHER" id="PTHR12526">
    <property type="entry name" value="GLYCOSYLTRANSFERASE"/>
    <property type="match status" value="1"/>
</dbReference>
<dbReference type="Proteomes" id="UP000175691">
    <property type="component" value="Unassembled WGS sequence"/>
</dbReference>
<dbReference type="AlphaFoldDB" id="A0A1E7ZAN7"/>
<dbReference type="PANTHER" id="PTHR12526:SF636">
    <property type="entry name" value="BLL3647 PROTEIN"/>
    <property type="match status" value="1"/>
</dbReference>
<dbReference type="RefSeq" id="WP_070125671.1">
    <property type="nucleotide sequence ID" value="NZ_MDHN01000028.1"/>
</dbReference>
<evidence type="ECO:0000259" key="1">
    <source>
        <dbReference type="Pfam" id="PF00534"/>
    </source>
</evidence>
<dbReference type="STRING" id="1656094.BFC18_12650"/>
<evidence type="ECO:0000313" key="3">
    <source>
        <dbReference type="Proteomes" id="UP000175691"/>
    </source>
</evidence>
<feature type="domain" description="Glycosyl transferase family 1" evidence="1">
    <location>
        <begin position="198"/>
        <end position="348"/>
    </location>
</feature>
<comment type="caution">
    <text evidence="2">The sequence shown here is derived from an EMBL/GenBank/DDBJ whole genome shotgun (WGS) entry which is preliminary data.</text>
</comment>
<organism evidence="2 3">
    <name type="scientific">Alteromonas confluentis</name>
    <dbReference type="NCBI Taxonomy" id="1656094"/>
    <lineage>
        <taxon>Bacteria</taxon>
        <taxon>Pseudomonadati</taxon>
        <taxon>Pseudomonadota</taxon>
        <taxon>Gammaproteobacteria</taxon>
        <taxon>Alteromonadales</taxon>
        <taxon>Alteromonadaceae</taxon>
        <taxon>Alteromonas/Salinimonas group</taxon>
        <taxon>Alteromonas</taxon>
    </lineage>
</organism>
<reference evidence="2 3" key="1">
    <citation type="submission" date="2016-08" db="EMBL/GenBank/DDBJ databases">
        <authorList>
            <person name="Seilhamer J.J."/>
        </authorList>
    </citation>
    <scope>NUCLEOTIDE SEQUENCE [LARGE SCALE GENOMIC DNA]</scope>
    <source>
        <strain evidence="2 3">KCTC 42603</strain>
    </source>
</reference>
<dbReference type="SUPFAM" id="SSF53756">
    <property type="entry name" value="UDP-Glycosyltransferase/glycogen phosphorylase"/>
    <property type="match status" value="1"/>
</dbReference>
<dbReference type="Gene3D" id="3.40.50.2000">
    <property type="entry name" value="Glycogen Phosphorylase B"/>
    <property type="match status" value="2"/>
</dbReference>
<keyword evidence="3" id="KW-1185">Reference proteome</keyword>
<name>A0A1E7ZAN7_9ALTE</name>
<proteinExistence type="predicted"/>
<accession>A0A1E7ZAN7</accession>
<dbReference type="EMBL" id="MDHN01000028">
    <property type="protein sequence ID" value="OFC70598.1"/>
    <property type="molecule type" value="Genomic_DNA"/>
</dbReference>
<dbReference type="InterPro" id="IPR001296">
    <property type="entry name" value="Glyco_trans_1"/>
</dbReference>
<dbReference type="OrthoDB" id="258796at2"/>
<evidence type="ECO:0000313" key="2">
    <source>
        <dbReference type="EMBL" id="OFC70598.1"/>
    </source>
</evidence>
<dbReference type="GO" id="GO:1901135">
    <property type="term" value="P:carbohydrate derivative metabolic process"/>
    <property type="evidence" value="ECO:0007669"/>
    <property type="project" value="UniProtKB-ARBA"/>
</dbReference>
<gene>
    <name evidence="2" type="ORF">BFC18_12650</name>
</gene>
<dbReference type="GO" id="GO:0016757">
    <property type="term" value="F:glycosyltransferase activity"/>
    <property type="evidence" value="ECO:0007669"/>
    <property type="project" value="InterPro"/>
</dbReference>
<dbReference type="Pfam" id="PF00534">
    <property type="entry name" value="Glycos_transf_1"/>
    <property type="match status" value="1"/>
</dbReference>
<protein>
    <recommendedName>
        <fullName evidence="1">Glycosyl transferase family 1 domain-containing protein</fullName>
    </recommendedName>
</protein>